<evidence type="ECO:0000256" key="6">
    <source>
        <dbReference type="ARBA" id="ARBA00022741"/>
    </source>
</evidence>
<feature type="transmembrane region" description="Helical" evidence="15">
    <location>
        <begin position="7"/>
        <end position="30"/>
    </location>
</feature>
<sequence>MSRTLAAIVGGAAGAMALLGFVIFLTWFFLCNNRSVSRTSETDSSDPSQIGRSQAVQLVIRETRRFEIEELSLATKDFSDKSLIGEGKFGEVYKGLLHDGMLVAIKRRLAPPTQEFIQEARYLASIQHRNIVTLLGYCQASGQQILVYEYVPNGSVSIHLYGAGQVTKEKLEFKHRLSIALGAAKGLAHLHSLSPRLAHKDFKTANVLVDENFIAKVADAGVRNFLGRVDSAGPSSQTRIDEIFLAPELYPFHGLFSYSPYFLNNYSEPVFFFYRVQEFKSFSEKSDIYSFGVFLLELVSGQEAVELLSSNSNQNLVEWVQNCQEAGTISSIIDPRIGNSFTAEGMEEYIHMIIRCVEVSSERRPAMSYVVTELDRILEKEMSLTTIMGEGTPVVTLGSQLFRAAK</sequence>
<keyword evidence="10 15" id="KW-0472">Membrane</keyword>
<evidence type="ECO:0000256" key="4">
    <source>
        <dbReference type="ARBA" id="ARBA00022679"/>
    </source>
</evidence>
<keyword evidence="3 14" id="KW-0723">Serine/threonine-protein kinase</keyword>
<evidence type="ECO:0000256" key="3">
    <source>
        <dbReference type="ARBA" id="ARBA00022527"/>
    </source>
</evidence>
<dbReference type="GO" id="GO:0005886">
    <property type="term" value="C:plasma membrane"/>
    <property type="evidence" value="ECO:0007669"/>
    <property type="project" value="UniProtKB-SubCell"/>
</dbReference>
<dbReference type="AlphaFoldDB" id="A0AAP0D2E7"/>
<evidence type="ECO:0000313" key="18">
    <source>
        <dbReference type="Proteomes" id="UP001408789"/>
    </source>
</evidence>
<evidence type="ECO:0000256" key="13">
    <source>
        <dbReference type="PROSITE-ProRule" id="PRU10141"/>
    </source>
</evidence>
<dbReference type="InterPro" id="IPR047117">
    <property type="entry name" value="PERK1-13-like"/>
</dbReference>
<reference evidence="17 18" key="1">
    <citation type="submission" date="2024-04" db="EMBL/GenBank/DDBJ databases">
        <title>The reference genome of an endangered Asteraceae, Deinandra increscens subsp. villosa, native to the Central Coast of California.</title>
        <authorList>
            <person name="Guilliams M."/>
            <person name="Hasenstab-Lehman K."/>
            <person name="Meyer R."/>
            <person name="Mcevoy S."/>
        </authorList>
    </citation>
    <scope>NUCLEOTIDE SEQUENCE [LARGE SCALE GENOMIC DNA]</scope>
    <source>
        <tissue evidence="17">Leaf</tissue>
    </source>
</reference>
<dbReference type="PANTHER" id="PTHR47982:SF20">
    <property type="entry name" value="NON-SPECIFIC SERINE_THREONINE PROTEIN KINASE"/>
    <property type="match status" value="1"/>
</dbReference>
<protein>
    <recommendedName>
        <fullName evidence="2">non-specific serine/threonine protein kinase</fullName>
        <ecNumber evidence="2">2.7.11.1</ecNumber>
    </recommendedName>
</protein>
<comment type="similarity">
    <text evidence="14">Belongs to the protein kinase superfamily.</text>
</comment>
<keyword evidence="7" id="KW-0418">Kinase</keyword>
<feature type="domain" description="Protein kinase" evidence="16">
    <location>
        <begin position="78"/>
        <end position="378"/>
    </location>
</feature>
<dbReference type="EC" id="2.7.11.1" evidence="2"/>
<evidence type="ECO:0000256" key="7">
    <source>
        <dbReference type="ARBA" id="ARBA00022777"/>
    </source>
</evidence>
<dbReference type="SUPFAM" id="SSF56112">
    <property type="entry name" value="Protein kinase-like (PK-like)"/>
    <property type="match status" value="1"/>
</dbReference>
<keyword evidence="6 13" id="KW-0547">Nucleotide-binding</keyword>
<dbReference type="InterPro" id="IPR008271">
    <property type="entry name" value="Ser/Thr_kinase_AS"/>
</dbReference>
<keyword evidence="8 13" id="KW-0067">ATP-binding</keyword>
<dbReference type="InterPro" id="IPR017441">
    <property type="entry name" value="Protein_kinase_ATP_BS"/>
</dbReference>
<evidence type="ECO:0000256" key="11">
    <source>
        <dbReference type="ARBA" id="ARBA00047899"/>
    </source>
</evidence>
<accession>A0AAP0D2E7</accession>
<gene>
    <name evidence="17" type="ORF">SSX86_014719</name>
</gene>
<dbReference type="Gene3D" id="1.10.510.10">
    <property type="entry name" value="Transferase(Phosphotransferase) domain 1"/>
    <property type="match status" value="1"/>
</dbReference>
<evidence type="ECO:0000256" key="5">
    <source>
        <dbReference type="ARBA" id="ARBA00022692"/>
    </source>
</evidence>
<dbReference type="Proteomes" id="UP001408789">
    <property type="component" value="Unassembled WGS sequence"/>
</dbReference>
<dbReference type="GO" id="GO:0005524">
    <property type="term" value="F:ATP binding"/>
    <property type="evidence" value="ECO:0007669"/>
    <property type="project" value="UniProtKB-UniRule"/>
</dbReference>
<evidence type="ECO:0000256" key="10">
    <source>
        <dbReference type="ARBA" id="ARBA00023136"/>
    </source>
</evidence>
<dbReference type="InterPro" id="IPR000719">
    <property type="entry name" value="Prot_kinase_dom"/>
</dbReference>
<evidence type="ECO:0000256" key="8">
    <source>
        <dbReference type="ARBA" id="ARBA00022840"/>
    </source>
</evidence>
<evidence type="ECO:0000256" key="12">
    <source>
        <dbReference type="ARBA" id="ARBA00048679"/>
    </source>
</evidence>
<evidence type="ECO:0000256" key="15">
    <source>
        <dbReference type="SAM" id="Phobius"/>
    </source>
</evidence>
<keyword evidence="9 15" id="KW-1133">Transmembrane helix</keyword>
<proteinExistence type="inferred from homology"/>
<evidence type="ECO:0000256" key="9">
    <source>
        <dbReference type="ARBA" id="ARBA00022989"/>
    </source>
</evidence>
<evidence type="ECO:0000256" key="14">
    <source>
        <dbReference type="RuleBase" id="RU000304"/>
    </source>
</evidence>
<comment type="catalytic activity">
    <reaction evidence="11">
        <text>L-threonyl-[protein] + ATP = O-phospho-L-threonyl-[protein] + ADP + H(+)</text>
        <dbReference type="Rhea" id="RHEA:46608"/>
        <dbReference type="Rhea" id="RHEA-COMP:11060"/>
        <dbReference type="Rhea" id="RHEA-COMP:11605"/>
        <dbReference type="ChEBI" id="CHEBI:15378"/>
        <dbReference type="ChEBI" id="CHEBI:30013"/>
        <dbReference type="ChEBI" id="CHEBI:30616"/>
        <dbReference type="ChEBI" id="CHEBI:61977"/>
        <dbReference type="ChEBI" id="CHEBI:456216"/>
        <dbReference type="EC" id="2.7.11.1"/>
    </reaction>
</comment>
<evidence type="ECO:0000256" key="1">
    <source>
        <dbReference type="ARBA" id="ARBA00004162"/>
    </source>
</evidence>
<dbReference type="FunFam" id="3.30.200.20:FF:000523">
    <property type="entry name" value="Protein kinase superfamily protein"/>
    <property type="match status" value="1"/>
</dbReference>
<dbReference type="PANTHER" id="PTHR47982">
    <property type="entry name" value="PROLINE-RICH RECEPTOR-LIKE PROTEIN KINASE PERK4"/>
    <property type="match status" value="1"/>
</dbReference>
<evidence type="ECO:0000259" key="16">
    <source>
        <dbReference type="PROSITE" id="PS50011"/>
    </source>
</evidence>
<dbReference type="GO" id="GO:0004674">
    <property type="term" value="F:protein serine/threonine kinase activity"/>
    <property type="evidence" value="ECO:0007669"/>
    <property type="project" value="UniProtKB-KW"/>
</dbReference>
<name>A0AAP0D2E7_9ASTR</name>
<keyword evidence="5 15" id="KW-0812">Transmembrane</keyword>
<dbReference type="EMBL" id="JBCNJP010000015">
    <property type="protein sequence ID" value="KAK9067391.1"/>
    <property type="molecule type" value="Genomic_DNA"/>
</dbReference>
<keyword evidence="18" id="KW-1185">Reference proteome</keyword>
<dbReference type="Pfam" id="PF07714">
    <property type="entry name" value="PK_Tyr_Ser-Thr"/>
    <property type="match status" value="2"/>
</dbReference>
<evidence type="ECO:0000313" key="17">
    <source>
        <dbReference type="EMBL" id="KAK9067391.1"/>
    </source>
</evidence>
<keyword evidence="4" id="KW-0808">Transferase</keyword>
<comment type="subcellular location">
    <subcellularLocation>
        <location evidence="1">Cell membrane</location>
        <topology evidence="1">Single-pass membrane protein</topology>
    </subcellularLocation>
</comment>
<feature type="binding site" evidence="13">
    <location>
        <position position="106"/>
    </location>
    <ligand>
        <name>ATP</name>
        <dbReference type="ChEBI" id="CHEBI:30616"/>
    </ligand>
</feature>
<evidence type="ECO:0000256" key="2">
    <source>
        <dbReference type="ARBA" id="ARBA00012513"/>
    </source>
</evidence>
<dbReference type="PROSITE" id="PS50011">
    <property type="entry name" value="PROTEIN_KINASE_DOM"/>
    <property type="match status" value="1"/>
</dbReference>
<organism evidence="17 18">
    <name type="scientific">Deinandra increscens subsp. villosa</name>
    <dbReference type="NCBI Taxonomy" id="3103831"/>
    <lineage>
        <taxon>Eukaryota</taxon>
        <taxon>Viridiplantae</taxon>
        <taxon>Streptophyta</taxon>
        <taxon>Embryophyta</taxon>
        <taxon>Tracheophyta</taxon>
        <taxon>Spermatophyta</taxon>
        <taxon>Magnoliopsida</taxon>
        <taxon>eudicotyledons</taxon>
        <taxon>Gunneridae</taxon>
        <taxon>Pentapetalae</taxon>
        <taxon>asterids</taxon>
        <taxon>campanulids</taxon>
        <taxon>Asterales</taxon>
        <taxon>Asteraceae</taxon>
        <taxon>Asteroideae</taxon>
        <taxon>Heliantheae alliance</taxon>
        <taxon>Madieae</taxon>
        <taxon>Madiinae</taxon>
        <taxon>Deinandra</taxon>
    </lineage>
</organism>
<dbReference type="InterPro" id="IPR011009">
    <property type="entry name" value="Kinase-like_dom_sf"/>
</dbReference>
<dbReference type="Gene3D" id="3.30.200.20">
    <property type="entry name" value="Phosphorylase Kinase, domain 1"/>
    <property type="match status" value="1"/>
</dbReference>
<dbReference type="InterPro" id="IPR001245">
    <property type="entry name" value="Ser-Thr/Tyr_kinase_cat_dom"/>
</dbReference>
<dbReference type="PROSITE" id="PS00107">
    <property type="entry name" value="PROTEIN_KINASE_ATP"/>
    <property type="match status" value="1"/>
</dbReference>
<comment type="caution">
    <text evidence="17">The sequence shown here is derived from an EMBL/GenBank/DDBJ whole genome shotgun (WGS) entry which is preliminary data.</text>
</comment>
<dbReference type="PROSITE" id="PS00108">
    <property type="entry name" value="PROTEIN_KINASE_ST"/>
    <property type="match status" value="1"/>
</dbReference>
<comment type="catalytic activity">
    <reaction evidence="12">
        <text>L-seryl-[protein] + ATP = O-phospho-L-seryl-[protein] + ADP + H(+)</text>
        <dbReference type="Rhea" id="RHEA:17989"/>
        <dbReference type="Rhea" id="RHEA-COMP:9863"/>
        <dbReference type="Rhea" id="RHEA-COMP:11604"/>
        <dbReference type="ChEBI" id="CHEBI:15378"/>
        <dbReference type="ChEBI" id="CHEBI:29999"/>
        <dbReference type="ChEBI" id="CHEBI:30616"/>
        <dbReference type="ChEBI" id="CHEBI:83421"/>
        <dbReference type="ChEBI" id="CHEBI:456216"/>
        <dbReference type="EC" id="2.7.11.1"/>
    </reaction>
</comment>